<accession>A0A250X5Q9</accession>
<dbReference type="Proteomes" id="UP000232323">
    <property type="component" value="Unassembled WGS sequence"/>
</dbReference>
<dbReference type="EMBL" id="BEGY01000032">
    <property type="protein sequence ID" value="GAX78424.1"/>
    <property type="molecule type" value="Genomic_DNA"/>
</dbReference>
<protein>
    <submittedName>
        <fullName evidence="2">Uncharacterized protein</fullName>
    </submittedName>
</protein>
<keyword evidence="3" id="KW-1185">Reference proteome</keyword>
<organism evidence="2 3">
    <name type="scientific">Chlamydomonas eustigma</name>
    <dbReference type="NCBI Taxonomy" id="1157962"/>
    <lineage>
        <taxon>Eukaryota</taxon>
        <taxon>Viridiplantae</taxon>
        <taxon>Chlorophyta</taxon>
        <taxon>core chlorophytes</taxon>
        <taxon>Chlorophyceae</taxon>
        <taxon>CS clade</taxon>
        <taxon>Chlamydomonadales</taxon>
        <taxon>Chlamydomonadaceae</taxon>
        <taxon>Chlamydomonas</taxon>
    </lineage>
</organism>
<feature type="compositionally biased region" description="Basic and acidic residues" evidence="1">
    <location>
        <begin position="185"/>
        <end position="194"/>
    </location>
</feature>
<feature type="region of interest" description="Disordered" evidence="1">
    <location>
        <begin position="169"/>
        <end position="201"/>
    </location>
</feature>
<evidence type="ECO:0000313" key="3">
    <source>
        <dbReference type="Proteomes" id="UP000232323"/>
    </source>
</evidence>
<gene>
    <name evidence="2" type="ORF">CEUSTIGMA_g5865.t1</name>
</gene>
<feature type="region of interest" description="Disordered" evidence="1">
    <location>
        <begin position="230"/>
        <end position="253"/>
    </location>
</feature>
<comment type="caution">
    <text evidence="2">The sequence shown here is derived from an EMBL/GenBank/DDBJ whole genome shotgun (WGS) entry which is preliminary data.</text>
</comment>
<feature type="compositionally biased region" description="Low complexity" evidence="1">
    <location>
        <begin position="169"/>
        <end position="183"/>
    </location>
</feature>
<sequence>MTCDIQRFFDACFPWLSEHPSDSLLQPVPPDSQHLDRLYGGQSLLDSIFDESWLLAELPGEDFHLETVRTVNPQSLCRLNDVASSSATDNYAMLTSADSLYLQHNAFSCQADTVEPSNNDSGHFKSSEMLMYPTQPSYSSTPATHLICMQDIVWSQTLDIMPHISNMKSTLSNSSTDDPSSSPHTYEESMHEDSSSPANRRRRRDDIGIFAHGSSCGEAFLATHLKRARAAGQSSKSKNHGKKDLANPAVGKLSAQMKRTGKLSNDDNVLGYCYRKRTGKLSNDDLCDAIERLGWDLKGKLKLADKLKEENCILKLKERMLQLKVENGDRIVSCGEPKGMSTNMVHLLQGFRSSMLQSKAASVLQDGTKVTKGLGPDLQGFNIYNFMSVWKALVQEMSLWISAEGPALAPASVLHRLAVLGERSTRWVVTVSLNCPKVLSEAYVTNLCNGKRLDQSEIFWMDVALKLHLSEEQIQDLVDVWKLHSGVLQDLITKRAESQLKLSQILPSLDGISPHESFAFEKGSYTVQDVAKAAEVEQLITSLLEGYKHLNSMDYMIIYLVARLITPWQLCAAVVYCYPSYPSMKAILKAVVSIAAKKRSAQY</sequence>
<dbReference type="AlphaFoldDB" id="A0A250X5Q9"/>
<evidence type="ECO:0000256" key="1">
    <source>
        <dbReference type="SAM" id="MobiDB-lite"/>
    </source>
</evidence>
<proteinExistence type="predicted"/>
<evidence type="ECO:0000313" key="2">
    <source>
        <dbReference type="EMBL" id="GAX78424.1"/>
    </source>
</evidence>
<reference evidence="2 3" key="1">
    <citation type="submission" date="2017-08" db="EMBL/GenBank/DDBJ databases">
        <title>Acidophilic green algal genome provides insights into adaptation to an acidic environment.</title>
        <authorList>
            <person name="Hirooka S."/>
            <person name="Hirose Y."/>
            <person name="Kanesaki Y."/>
            <person name="Higuchi S."/>
            <person name="Fujiwara T."/>
            <person name="Onuma R."/>
            <person name="Era A."/>
            <person name="Ohbayashi R."/>
            <person name="Uzuka A."/>
            <person name="Nozaki H."/>
            <person name="Yoshikawa H."/>
            <person name="Miyagishima S.Y."/>
        </authorList>
    </citation>
    <scope>NUCLEOTIDE SEQUENCE [LARGE SCALE GENOMIC DNA]</scope>
    <source>
        <strain evidence="2 3">NIES-2499</strain>
    </source>
</reference>
<name>A0A250X5Q9_9CHLO</name>